<reference evidence="3 4" key="2">
    <citation type="journal article" date="2016" name="Genome Announc.">
        <title>Complete Genome Sequence of a Strain of Azospirillum thiophilum Isolated from a Sulfide Spring.</title>
        <authorList>
            <person name="Fomenkov A."/>
            <person name="Vincze T."/>
            <person name="Grabovich M."/>
            <person name="Anton B.P."/>
            <person name="Dubinina G."/>
            <person name="Orlova M."/>
            <person name="Belousova E."/>
            <person name="Roberts R.J."/>
        </authorList>
    </citation>
    <scope>NUCLEOTIDE SEQUENCE [LARGE SCALE GENOMIC DNA]</scope>
    <source>
        <strain evidence="3 4">BV-S</strain>
    </source>
</reference>
<name>A0AAC8ZVF3_9PROT</name>
<sequence>MPRGVRTGAGAMMPATPIPYRLRWRPGGARAGAHPGGGEGGDGVFLRHRPLWQHPDPRRIDLRETARDPMGQVQVRSFARRTAVAVVAVVDLSGSMGFAGRVARMESVAALCATLAVSAGKMGDRFGLVGCDAGVREDIFIPPTHRRGVESDAWARLLGAMPQGSSAQGLLEMADRLPARRSLVVLISDFLLPLDLVASVFDRLWRHDVLPVLLRDGGEEADLPGWGLVALRDLETGRRRLAVMRPGLRAAWHQAALAHRAALDHLFRRHGRAPFILTDGFDPDALAEHLAAG</sequence>
<dbReference type="SUPFAM" id="SSF53300">
    <property type="entry name" value="vWA-like"/>
    <property type="match status" value="1"/>
</dbReference>
<keyword evidence="4" id="KW-1185">Reference proteome</keyword>
<evidence type="ECO:0000259" key="2">
    <source>
        <dbReference type="Pfam" id="PF01882"/>
    </source>
</evidence>
<protein>
    <recommendedName>
        <fullName evidence="2">DUF58 domain-containing protein</fullName>
    </recommendedName>
</protein>
<feature type="domain" description="DUF58" evidence="2">
    <location>
        <begin position="56"/>
        <end position="261"/>
    </location>
</feature>
<reference evidence="4" key="1">
    <citation type="submission" date="2015-08" db="EMBL/GenBank/DDBJ databases">
        <title>Complete Genome Sequence of Azospirillum thiophilum BV-S.</title>
        <authorList>
            <person name="Fomenkov A."/>
            <person name="Vincze T."/>
            <person name="Grabovich M."/>
            <person name="Dubinina G."/>
            <person name="Orlova M."/>
            <person name="Belousova E."/>
            <person name="Roberts R.J."/>
        </authorList>
    </citation>
    <scope>NUCLEOTIDE SEQUENCE [LARGE SCALE GENOMIC DNA]</scope>
    <source>
        <strain evidence="4">BV-S</strain>
    </source>
</reference>
<evidence type="ECO:0000313" key="4">
    <source>
        <dbReference type="Proteomes" id="UP000069935"/>
    </source>
</evidence>
<dbReference type="PANTHER" id="PTHR33608:SF6">
    <property type="entry name" value="BLL2464 PROTEIN"/>
    <property type="match status" value="1"/>
</dbReference>
<accession>A0AAC8ZVF3</accession>
<dbReference type="PANTHER" id="PTHR33608">
    <property type="entry name" value="BLL2464 PROTEIN"/>
    <property type="match status" value="1"/>
</dbReference>
<dbReference type="KEGG" id="ati:AL072_18695"/>
<dbReference type="InterPro" id="IPR002881">
    <property type="entry name" value="DUF58"/>
</dbReference>
<dbReference type="InterPro" id="IPR036465">
    <property type="entry name" value="vWFA_dom_sf"/>
</dbReference>
<dbReference type="AlphaFoldDB" id="A0AAC8ZVF3"/>
<dbReference type="EMBL" id="CP012402">
    <property type="protein sequence ID" value="ALG72970.1"/>
    <property type="molecule type" value="Genomic_DNA"/>
</dbReference>
<organism evidence="3 4">
    <name type="scientific">Azospirillum thiophilum</name>
    <dbReference type="NCBI Taxonomy" id="528244"/>
    <lineage>
        <taxon>Bacteria</taxon>
        <taxon>Pseudomonadati</taxon>
        <taxon>Pseudomonadota</taxon>
        <taxon>Alphaproteobacteria</taxon>
        <taxon>Rhodospirillales</taxon>
        <taxon>Azospirillaceae</taxon>
        <taxon>Azospirillum</taxon>
    </lineage>
</organism>
<evidence type="ECO:0000256" key="1">
    <source>
        <dbReference type="SAM" id="MobiDB-lite"/>
    </source>
</evidence>
<dbReference type="Pfam" id="PF01882">
    <property type="entry name" value="DUF58"/>
    <property type="match status" value="1"/>
</dbReference>
<gene>
    <name evidence="3" type="ORF">AL072_18695</name>
</gene>
<proteinExistence type="predicted"/>
<feature type="region of interest" description="Disordered" evidence="1">
    <location>
        <begin position="24"/>
        <end position="43"/>
    </location>
</feature>
<feature type="compositionally biased region" description="Gly residues" evidence="1">
    <location>
        <begin position="34"/>
        <end position="43"/>
    </location>
</feature>
<evidence type="ECO:0000313" key="3">
    <source>
        <dbReference type="EMBL" id="ALG72970.1"/>
    </source>
</evidence>
<dbReference type="Gene3D" id="3.40.50.410">
    <property type="entry name" value="von Willebrand factor, type A domain"/>
    <property type="match status" value="1"/>
</dbReference>
<dbReference type="Proteomes" id="UP000069935">
    <property type="component" value="Chromosome 2"/>
</dbReference>